<dbReference type="InterPro" id="IPR009057">
    <property type="entry name" value="Homeodomain-like_sf"/>
</dbReference>
<dbReference type="PANTHER" id="PTHR24329:SF92">
    <property type="entry name" value="REPRODUCTIVE HOMEOBOX 11"/>
    <property type="match status" value="1"/>
</dbReference>
<evidence type="ECO:0000259" key="8">
    <source>
        <dbReference type="PROSITE" id="PS50071"/>
    </source>
</evidence>
<dbReference type="GO" id="GO:0000981">
    <property type="term" value="F:DNA-binding transcription factor activity, RNA polymerase II-specific"/>
    <property type="evidence" value="ECO:0007669"/>
    <property type="project" value="InterPro"/>
</dbReference>
<evidence type="ECO:0000256" key="3">
    <source>
        <dbReference type="ARBA" id="ARBA00023155"/>
    </source>
</evidence>
<evidence type="ECO:0000256" key="4">
    <source>
        <dbReference type="ARBA" id="ARBA00023242"/>
    </source>
</evidence>
<evidence type="ECO:0000313" key="10">
    <source>
        <dbReference type="RefSeq" id="XP_021009445.1"/>
    </source>
</evidence>
<name>A0A6P5P3U8_MUSCR</name>
<dbReference type="Pfam" id="PF00046">
    <property type="entry name" value="Homeodomain"/>
    <property type="match status" value="1"/>
</dbReference>
<dbReference type="Proteomes" id="UP000515126">
    <property type="component" value="Chromosome X"/>
</dbReference>
<sequence length="202" mass="23850">MAYKKYYFDVDNYGVDFYEEEVASEIQQWRSATTDDSHGEEVVGILKGLSYMNVVLDHNYTRPMKSDTCGKPLEPAQEEEEEEPVFQKPTKYCRKQYKFTPEQLLELDRIFEETQCPNTLQRKEIAKLMNVEECTVKIWFCNQRAKVRKHQKVLPSTNTLPDKQSCFPRKVLKETKNVVVLQEPLADEFFCCQPHVSHPNWR</sequence>
<dbReference type="PANTHER" id="PTHR24329">
    <property type="entry name" value="HOMEOBOX PROTEIN ARISTALESS"/>
    <property type="match status" value="1"/>
</dbReference>
<evidence type="ECO:0000256" key="2">
    <source>
        <dbReference type="ARBA" id="ARBA00023125"/>
    </source>
</evidence>
<dbReference type="Gene3D" id="1.10.10.60">
    <property type="entry name" value="Homeodomain-like"/>
    <property type="match status" value="1"/>
</dbReference>
<dbReference type="AlphaFoldDB" id="A0A6P5P3U8"/>
<dbReference type="RefSeq" id="XP_021009445.1">
    <property type="nucleotide sequence ID" value="XM_021153786.1"/>
</dbReference>
<keyword evidence="3 5" id="KW-0371">Homeobox</keyword>
<dbReference type="CDD" id="cd00086">
    <property type="entry name" value="homeodomain"/>
    <property type="match status" value="1"/>
</dbReference>
<dbReference type="PROSITE" id="PS50071">
    <property type="entry name" value="HOMEOBOX_2"/>
    <property type="match status" value="1"/>
</dbReference>
<dbReference type="PROSITE" id="PS00027">
    <property type="entry name" value="HOMEOBOX_1"/>
    <property type="match status" value="1"/>
</dbReference>
<gene>
    <name evidence="10" type="primary">LOC110287112</name>
</gene>
<feature type="region of interest" description="Disordered" evidence="7">
    <location>
        <begin position="66"/>
        <end position="85"/>
    </location>
</feature>
<dbReference type="GO" id="GO:0000977">
    <property type="term" value="F:RNA polymerase II transcription regulatory region sequence-specific DNA binding"/>
    <property type="evidence" value="ECO:0007669"/>
    <property type="project" value="TreeGrafter"/>
</dbReference>
<feature type="DNA-binding region" description="Homeobox" evidence="5">
    <location>
        <begin position="92"/>
        <end position="151"/>
    </location>
</feature>
<proteinExistence type="predicted"/>
<evidence type="ECO:0000313" key="9">
    <source>
        <dbReference type="Proteomes" id="UP000515126"/>
    </source>
</evidence>
<evidence type="ECO:0000256" key="7">
    <source>
        <dbReference type="SAM" id="MobiDB-lite"/>
    </source>
</evidence>
<dbReference type="SUPFAM" id="SSF46689">
    <property type="entry name" value="Homeodomain-like"/>
    <property type="match status" value="1"/>
</dbReference>
<dbReference type="InterPro" id="IPR017970">
    <property type="entry name" value="Homeobox_CS"/>
</dbReference>
<evidence type="ECO:0000256" key="1">
    <source>
        <dbReference type="ARBA" id="ARBA00004123"/>
    </source>
</evidence>
<dbReference type="InterPro" id="IPR001356">
    <property type="entry name" value="HD"/>
</dbReference>
<feature type="domain" description="Homeobox" evidence="8">
    <location>
        <begin position="90"/>
        <end position="150"/>
    </location>
</feature>
<organism evidence="9 10">
    <name type="scientific">Mus caroli</name>
    <name type="common">Ryukyu mouse</name>
    <name type="synonym">Ricefield mouse</name>
    <dbReference type="NCBI Taxonomy" id="10089"/>
    <lineage>
        <taxon>Eukaryota</taxon>
        <taxon>Metazoa</taxon>
        <taxon>Chordata</taxon>
        <taxon>Craniata</taxon>
        <taxon>Vertebrata</taxon>
        <taxon>Euteleostomi</taxon>
        <taxon>Mammalia</taxon>
        <taxon>Eutheria</taxon>
        <taxon>Euarchontoglires</taxon>
        <taxon>Glires</taxon>
        <taxon>Rodentia</taxon>
        <taxon>Myomorpha</taxon>
        <taxon>Muroidea</taxon>
        <taxon>Muridae</taxon>
        <taxon>Murinae</taxon>
        <taxon>Mus</taxon>
        <taxon>Mus</taxon>
    </lineage>
</organism>
<accession>A0A6P5P3U8</accession>
<reference evidence="10" key="1">
    <citation type="submission" date="2025-08" db="UniProtKB">
        <authorList>
            <consortium name="RefSeq"/>
        </authorList>
    </citation>
    <scope>IDENTIFICATION</scope>
</reference>
<keyword evidence="2 5" id="KW-0238">DNA-binding</keyword>
<evidence type="ECO:0000256" key="5">
    <source>
        <dbReference type="PROSITE-ProRule" id="PRU00108"/>
    </source>
</evidence>
<dbReference type="InterPro" id="IPR050649">
    <property type="entry name" value="Paired_Homeobox_TFs"/>
</dbReference>
<dbReference type="GO" id="GO:0005634">
    <property type="term" value="C:nucleus"/>
    <property type="evidence" value="ECO:0007669"/>
    <property type="project" value="UniProtKB-SubCell"/>
</dbReference>
<protein>
    <submittedName>
        <fullName evidence="10">Short stature homeobox protein 2-like</fullName>
    </submittedName>
</protein>
<keyword evidence="9" id="KW-1185">Reference proteome</keyword>
<comment type="subcellular location">
    <subcellularLocation>
        <location evidence="1 5 6">Nucleus</location>
    </subcellularLocation>
</comment>
<keyword evidence="4 5" id="KW-0539">Nucleus</keyword>
<evidence type="ECO:0000256" key="6">
    <source>
        <dbReference type="RuleBase" id="RU000682"/>
    </source>
</evidence>
<dbReference type="GeneID" id="110287112"/>
<dbReference type="SMART" id="SM00389">
    <property type="entry name" value="HOX"/>
    <property type="match status" value="1"/>
</dbReference>
<dbReference type="KEGG" id="mcal:110287112"/>